<proteinExistence type="predicted"/>
<evidence type="ECO:0000313" key="3">
    <source>
        <dbReference type="EMBL" id="VVE89073.1"/>
    </source>
</evidence>
<accession>A0A5E5BXL5</accession>
<evidence type="ECO:0000259" key="2">
    <source>
        <dbReference type="Pfam" id="PF03756"/>
    </source>
</evidence>
<protein>
    <submittedName>
        <fullName evidence="3">A-factor biosynthesis repeat-containing protein</fullName>
    </submittedName>
</protein>
<dbReference type="InterPro" id="IPR005509">
    <property type="entry name" value="AfsA_hotdog_dom"/>
</dbReference>
<name>A0A5E5BXL5_9BURK</name>
<reference evidence="3 4" key="1">
    <citation type="submission" date="2019-08" db="EMBL/GenBank/DDBJ databases">
        <authorList>
            <person name="Peeters C."/>
        </authorList>
    </citation>
    <scope>NUCLEOTIDE SEQUENCE [LARGE SCALE GENOMIC DNA]</scope>
    <source>
        <strain evidence="3 4">LMG 20603</strain>
    </source>
</reference>
<feature type="domain" description="A-factor biosynthesis hotdog" evidence="2">
    <location>
        <begin position="36"/>
        <end position="172"/>
    </location>
</feature>
<dbReference type="Proteomes" id="UP000382040">
    <property type="component" value="Unassembled WGS sequence"/>
</dbReference>
<evidence type="ECO:0000256" key="1">
    <source>
        <dbReference type="SAM" id="MobiDB-lite"/>
    </source>
</evidence>
<evidence type="ECO:0000313" key="4">
    <source>
        <dbReference type="Proteomes" id="UP000382040"/>
    </source>
</evidence>
<gene>
    <name evidence="3" type="ORF">PBR20603_03038</name>
</gene>
<dbReference type="OrthoDB" id="594159at2"/>
<dbReference type="AlphaFoldDB" id="A0A5E5BXL5"/>
<sequence length="192" mass="21264">MNLQPSSSASAASATSSPDASTSDAFAVQGKLNRELVHKTDVTNVFVASINRTADTADGRECFIAELDIDRHHPFFFEHPLDHVPGLMLIEGTRQTGTAISHRFYDVSHDLVFVLNALEVTFEHFAELHAPLSVRFVIVAKTYRHDRLASLSCESQWLQFGRPLGTMNARWSFSPPALLARLRHAAKAGDIH</sequence>
<dbReference type="RefSeq" id="WP_150560322.1">
    <property type="nucleotide sequence ID" value="NZ_CABPST010000007.1"/>
</dbReference>
<dbReference type="Pfam" id="PF03756">
    <property type="entry name" value="AfsA"/>
    <property type="match status" value="1"/>
</dbReference>
<dbReference type="EMBL" id="CABPST010000007">
    <property type="protein sequence ID" value="VVE89073.1"/>
    <property type="molecule type" value="Genomic_DNA"/>
</dbReference>
<organism evidence="3 4">
    <name type="scientific">Pandoraea bronchicola</name>
    <dbReference type="NCBI Taxonomy" id="2508287"/>
    <lineage>
        <taxon>Bacteria</taxon>
        <taxon>Pseudomonadati</taxon>
        <taxon>Pseudomonadota</taxon>
        <taxon>Betaproteobacteria</taxon>
        <taxon>Burkholderiales</taxon>
        <taxon>Burkholderiaceae</taxon>
        <taxon>Pandoraea</taxon>
    </lineage>
</organism>
<keyword evidence="4" id="KW-1185">Reference proteome</keyword>
<feature type="region of interest" description="Disordered" evidence="1">
    <location>
        <begin position="1"/>
        <end position="22"/>
    </location>
</feature>